<feature type="domain" description="HAMP" evidence="12">
    <location>
        <begin position="318"/>
        <end position="370"/>
    </location>
</feature>
<dbReference type="SUPFAM" id="SSF103190">
    <property type="entry name" value="Sensory domain-like"/>
    <property type="match status" value="1"/>
</dbReference>
<comment type="caution">
    <text evidence="13">The sequence shown here is derived from an EMBL/GenBank/DDBJ whole genome shotgun (WGS) entry which is preliminary data.</text>
</comment>
<keyword evidence="5 10" id="KW-1133">Transmembrane helix</keyword>
<evidence type="ECO:0000256" key="7">
    <source>
        <dbReference type="ARBA" id="ARBA00023224"/>
    </source>
</evidence>
<dbReference type="PROSITE" id="PS50885">
    <property type="entry name" value="HAMP"/>
    <property type="match status" value="1"/>
</dbReference>
<feature type="transmembrane region" description="Helical" evidence="10">
    <location>
        <begin position="297"/>
        <end position="316"/>
    </location>
</feature>
<dbReference type="Proteomes" id="UP001144612">
    <property type="component" value="Unassembled WGS sequence"/>
</dbReference>
<dbReference type="CDD" id="cd06225">
    <property type="entry name" value="HAMP"/>
    <property type="match status" value="1"/>
</dbReference>
<evidence type="ECO:0000313" key="14">
    <source>
        <dbReference type="Proteomes" id="UP001144612"/>
    </source>
</evidence>
<evidence type="ECO:0000259" key="11">
    <source>
        <dbReference type="PROSITE" id="PS50111"/>
    </source>
</evidence>
<evidence type="ECO:0000256" key="10">
    <source>
        <dbReference type="SAM" id="Phobius"/>
    </source>
</evidence>
<proteinExistence type="inferred from homology"/>
<evidence type="ECO:0000256" key="2">
    <source>
        <dbReference type="ARBA" id="ARBA00022475"/>
    </source>
</evidence>
<accession>A0ABT4DDY9</accession>
<dbReference type="InterPro" id="IPR029151">
    <property type="entry name" value="Sensor-like_sf"/>
</dbReference>
<keyword evidence="4 10" id="KW-0812">Transmembrane</keyword>
<dbReference type="SMART" id="SM00304">
    <property type="entry name" value="HAMP"/>
    <property type="match status" value="1"/>
</dbReference>
<dbReference type="PANTHER" id="PTHR32089:SF114">
    <property type="entry name" value="METHYL-ACCEPTING CHEMOTAXIS PROTEIN MCPB"/>
    <property type="match status" value="1"/>
</dbReference>
<sequence length="676" mass="74312">MKIKKKLPLMIAALVMVSLVVTSLLSYRNSSKEMFKINQESLLSACNEEKETIYSLLTGEKKEAELLAISKDIVDISLLRKQDAGSDFFTKYKNEIDRVSNSLKKRYNTLIDHEHLFVLDRNGLSICDSNFKNINKLNIKDRKYFQRALSGETNISGTIVSKIDGRIVSVVATPIKDNNGQIIGVMANSVYSDYYSRQLKKLKIGKTGFSYLVDSEGTILAHPDKNAITKKAESSLINSVVELIKKGEQVKADVKDVQIQGSERLQAYIEIPEVNWVLSVVRDISDINESSKNMLRMNLIMTLIAIVIAGFIGVAISRNITTPIGKLVQYMGEASNGDLSVESDINSKDELGELSSSFNAMVTKIKELVIKINGSMNIVSTTASTLVETSENTTLSIEEVAKTVQQIAQGSSEQSQDVENVSERMNTLGKEIENLNNYSQDMKANSDDILKVNNNSKDIMKALFKKTEENDREVEKVSQIMEELNKSSANIGDIVEAINSIAEQTNLLALNAAIEAARAGEAGKGFAVVAEEVRLLAEQSAESTKEIEEIITDIKNKTGYAVNIVGNVKKTVKDQADSVNETGKTFDIISENIENIADKIDNINNSLININSNKEIVIDDLGKVSVVSEETAASSEEVSASTEEQAASMQELASYVTKLNSMVNELSEAINAFTIE</sequence>
<dbReference type="SUPFAM" id="SSF58104">
    <property type="entry name" value="Methyl-accepting chemotaxis protein (MCP) signaling domain"/>
    <property type="match status" value="1"/>
</dbReference>
<reference evidence="13" key="1">
    <citation type="submission" date="2022-12" db="EMBL/GenBank/DDBJ databases">
        <title>Clostridium sp. nov., isolated from industrial wastewater.</title>
        <authorList>
            <person name="Jiayan W."/>
        </authorList>
    </citation>
    <scope>NUCLEOTIDE SEQUENCE</scope>
    <source>
        <strain evidence="13">ZC22-4</strain>
    </source>
</reference>
<dbReference type="InterPro" id="IPR004089">
    <property type="entry name" value="MCPsignal_dom"/>
</dbReference>
<keyword evidence="3" id="KW-0145">Chemotaxis</keyword>
<evidence type="ECO:0000313" key="13">
    <source>
        <dbReference type="EMBL" id="MCY6960522.1"/>
    </source>
</evidence>
<dbReference type="CDD" id="cd12914">
    <property type="entry name" value="PDC1_DGC_like"/>
    <property type="match status" value="1"/>
</dbReference>
<dbReference type="RefSeq" id="WP_268062959.1">
    <property type="nucleotide sequence ID" value="NZ_JAPQFJ010000032.1"/>
</dbReference>
<evidence type="ECO:0000256" key="1">
    <source>
        <dbReference type="ARBA" id="ARBA00004651"/>
    </source>
</evidence>
<evidence type="ECO:0000256" key="3">
    <source>
        <dbReference type="ARBA" id="ARBA00022500"/>
    </source>
</evidence>
<evidence type="ECO:0000256" key="6">
    <source>
        <dbReference type="ARBA" id="ARBA00023136"/>
    </source>
</evidence>
<evidence type="ECO:0000256" key="9">
    <source>
        <dbReference type="PROSITE-ProRule" id="PRU00284"/>
    </source>
</evidence>
<dbReference type="Pfam" id="PF00672">
    <property type="entry name" value="HAMP"/>
    <property type="match status" value="1"/>
</dbReference>
<feature type="transmembrane region" description="Helical" evidence="10">
    <location>
        <begin position="6"/>
        <end position="27"/>
    </location>
</feature>
<dbReference type="Gene3D" id="6.10.340.10">
    <property type="match status" value="1"/>
</dbReference>
<comment type="similarity">
    <text evidence="8">Belongs to the methyl-accepting chemotaxis (MCP) protein family.</text>
</comment>
<dbReference type="InterPro" id="IPR003660">
    <property type="entry name" value="HAMP_dom"/>
</dbReference>
<dbReference type="CDD" id="cd11386">
    <property type="entry name" value="MCP_signal"/>
    <property type="match status" value="1"/>
</dbReference>
<keyword evidence="7 9" id="KW-0807">Transducer</keyword>
<protein>
    <submittedName>
        <fullName evidence="13">Methyl-accepting chemotaxis protein</fullName>
    </submittedName>
</protein>
<dbReference type="Gene3D" id="1.10.287.950">
    <property type="entry name" value="Methyl-accepting chemotaxis protein"/>
    <property type="match status" value="1"/>
</dbReference>
<keyword evidence="14" id="KW-1185">Reference proteome</keyword>
<name>A0ABT4DDY9_9CLOT</name>
<organism evidence="13 14">
    <name type="scientific">Clostridium brassicae</name>
    <dbReference type="NCBI Taxonomy" id="2999072"/>
    <lineage>
        <taxon>Bacteria</taxon>
        <taxon>Bacillati</taxon>
        <taxon>Bacillota</taxon>
        <taxon>Clostridia</taxon>
        <taxon>Eubacteriales</taxon>
        <taxon>Clostridiaceae</taxon>
        <taxon>Clostridium</taxon>
    </lineage>
</organism>
<dbReference type="Gene3D" id="3.30.450.20">
    <property type="entry name" value="PAS domain"/>
    <property type="match status" value="1"/>
</dbReference>
<dbReference type="SMART" id="SM00283">
    <property type="entry name" value="MA"/>
    <property type="match status" value="1"/>
</dbReference>
<evidence type="ECO:0000256" key="8">
    <source>
        <dbReference type="ARBA" id="ARBA00029447"/>
    </source>
</evidence>
<evidence type="ECO:0000256" key="4">
    <source>
        <dbReference type="ARBA" id="ARBA00022692"/>
    </source>
</evidence>
<dbReference type="InterPro" id="IPR033479">
    <property type="entry name" value="dCache_1"/>
</dbReference>
<evidence type="ECO:0000256" key="5">
    <source>
        <dbReference type="ARBA" id="ARBA00022989"/>
    </source>
</evidence>
<feature type="domain" description="Methyl-accepting transducer" evidence="11">
    <location>
        <begin position="389"/>
        <end position="646"/>
    </location>
</feature>
<gene>
    <name evidence="13" type="ORF">OW729_18150</name>
</gene>
<keyword evidence="6 10" id="KW-0472">Membrane</keyword>
<dbReference type="CDD" id="cd12912">
    <property type="entry name" value="PDC2_MCP_like"/>
    <property type="match status" value="1"/>
</dbReference>
<evidence type="ECO:0000259" key="12">
    <source>
        <dbReference type="PROSITE" id="PS50885"/>
    </source>
</evidence>
<comment type="subcellular location">
    <subcellularLocation>
        <location evidence="1">Cell membrane</location>
        <topology evidence="1">Multi-pass membrane protein</topology>
    </subcellularLocation>
</comment>
<dbReference type="Pfam" id="PF02743">
    <property type="entry name" value="dCache_1"/>
    <property type="match status" value="1"/>
</dbReference>
<dbReference type="PROSITE" id="PS50111">
    <property type="entry name" value="CHEMOTAXIS_TRANSDUC_2"/>
    <property type="match status" value="1"/>
</dbReference>
<dbReference type="Pfam" id="PF00015">
    <property type="entry name" value="MCPsignal"/>
    <property type="match status" value="1"/>
</dbReference>
<dbReference type="PANTHER" id="PTHR32089">
    <property type="entry name" value="METHYL-ACCEPTING CHEMOTAXIS PROTEIN MCPB"/>
    <property type="match status" value="1"/>
</dbReference>
<dbReference type="EMBL" id="JAPQFJ010000032">
    <property type="protein sequence ID" value="MCY6960522.1"/>
    <property type="molecule type" value="Genomic_DNA"/>
</dbReference>
<keyword evidence="2" id="KW-1003">Cell membrane</keyword>